<dbReference type="STRING" id="1136941.ACH46_17850"/>
<evidence type="ECO:0000313" key="3">
    <source>
        <dbReference type="EMBL" id="ALG86016.1"/>
    </source>
</evidence>
<dbReference type="KEGG" id="goq:ACH46_17850"/>
<evidence type="ECO:0000256" key="2">
    <source>
        <dbReference type="SAM" id="Phobius"/>
    </source>
</evidence>
<reference evidence="3 4" key="2">
    <citation type="journal article" date="2017" name="Int. J. Syst. Evol. Microbiol.">
        <title>Gordonia phthalatica sp. nov., a di-n-butyl phthalate-degrading bacterium isolated from activated sludge.</title>
        <authorList>
            <person name="Jin D."/>
            <person name="Kong X."/>
            <person name="Jia M."/>
            <person name="Yu X."/>
            <person name="Wang X."/>
            <person name="Zhuang X."/>
            <person name="Deng Y."/>
            <person name="Bai Z."/>
        </authorList>
    </citation>
    <scope>NUCLEOTIDE SEQUENCE [LARGE SCALE GENOMIC DNA]</scope>
    <source>
        <strain evidence="3 4">QH-11</strain>
    </source>
</reference>
<protein>
    <recommendedName>
        <fullName evidence="5">DUF4878 domain-containing protein</fullName>
    </recommendedName>
</protein>
<accession>A0A0N9NJ93</accession>
<feature type="transmembrane region" description="Helical" evidence="2">
    <location>
        <begin position="25"/>
        <end position="49"/>
    </location>
</feature>
<dbReference type="OrthoDB" id="4427703at2"/>
<gene>
    <name evidence="3" type="ORF">ACH46_17850</name>
</gene>
<name>A0A0N9NJ93_9ACTN</name>
<dbReference type="PATRIC" id="fig|1136941.3.peg.3650"/>
<keyword evidence="2" id="KW-0472">Membrane</keyword>
<dbReference type="RefSeq" id="WP_062394118.1">
    <property type="nucleotide sequence ID" value="NZ_CP011853.1"/>
</dbReference>
<feature type="region of interest" description="Disordered" evidence="1">
    <location>
        <begin position="1"/>
        <end position="20"/>
    </location>
</feature>
<evidence type="ECO:0000256" key="1">
    <source>
        <dbReference type="SAM" id="MobiDB-lite"/>
    </source>
</evidence>
<keyword evidence="2" id="KW-0812">Transmembrane</keyword>
<organism evidence="3 4">
    <name type="scientific">Gordonia phthalatica</name>
    <dbReference type="NCBI Taxonomy" id="1136941"/>
    <lineage>
        <taxon>Bacteria</taxon>
        <taxon>Bacillati</taxon>
        <taxon>Actinomycetota</taxon>
        <taxon>Actinomycetes</taxon>
        <taxon>Mycobacteriales</taxon>
        <taxon>Gordoniaceae</taxon>
        <taxon>Gordonia</taxon>
    </lineage>
</organism>
<proteinExistence type="predicted"/>
<evidence type="ECO:0000313" key="4">
    <source>
        <dbReference type="Proteomes" id="UP000063789"/>
    </source>
</evidence>
<keyword evidence="2" id="KW-1133">Transmembrane helix</keyword>
<dbReference type="EMBL" id="CP011853">
    <property type="protein sequence ID" value="ALG86016.1"/>
    <property type="molecule type" value="Genomic_DNA"/>
</dbReference>
<reference evidence="4" key="1">
    <citation type="submission" date="2015-06" db="EMBL/GenBank/DDBJ databases">
        <title>Complete genome sequence and metabolic analysis of phthalate degradation pathway in Gordonia sp. QH-11.</title>
        <authorList>
            <person name="Jin D."/>
            <person name="Kong X."/>
            <person name="Bai Z."/>
        </authorList>
    </citation>
    <scope>NUCLEOTIDE SEQUENCE [LARGE SCALE GENOMIC DNA]</scope>
    <source>
        <strain evidence="4">QH-11</strain>
    </source>
</reference>
<sequence length="163" mass="17780">MNVDEPAVDGPDDEQTAEEPRSWKAALPMMIAGGLVLAILAWIGISALASPSEERISDSAKVQLTVNQMYSAMGTLNYERYRASFCAADVAAKEFPTSVQFADDNRADNDAKGKIVVSSMDVEVTGDRAAVTAHWNRQNDENAKQKTQLTLVNEKGEWKVCGR</sequence>
<keyword evidence="4" id="KW-1185">Reference proteome</keyword>
<evidence type="ECO:0008006" key="5">
    <source>
        <dbReference type="Google" id="ProtNLM"/>
    </source>
</evidence>
<dbReference type="Proteomes" id="UP000063789">
    <property type="component" value="Chromosome"/>
</dbReference>
<feature type="compositionally biased region" description="Acidic residues" evidence="1">
    <location>
        <begin position="1"/>
        <end position="17"/>
    </location>
</feature>
<dbReference type="AlphaFoldDB" id="A0A0N9NJ93"/>